<keyword evidence="4" id="KW-1185">Reference proteome</keyword>
<evidence type="ECO:0000313" key="3">
    <source>
        <dbReference type="EMBL" id="AJY74718.1"/>
    </source>
</evidence>
<evidence type="ECO:0000259" key="2">
    <source>
        <dbReference type="Pfam" id="PF12697"/>
    </source>
</evidence>
<accession>A0A0D5NIH9</accession>
<dbReference type="EMBL" id="CP011058">
    <property type="protein sequence ID" value="AJY74718.1"/>
    <property type="molecule type" value="Genomic_DNA"/>
</dbReference>
<dbReference type="STRING" id="1126833.VN24_09135"/>
<reference evidence="3 4" key="1">
    <citation type="journal article" date="2015" name="J. Biotechnol.">
        <title>Complete genome sequence of Paenibacillus beijingensis 7188(T) (=DSM 24997(T)), a novel rhizobacterium from jujube garden soil.</title>
        <authorList>
            <person name="Kwak Y."/>
            <person name="Shin J.H."/>
        </authorList>
    </citation>
    <scope>NUCLEOTIDE SEQUENCE [LARGE SCALE GENOMIC DNA]</scope>
    <source>
        <strain evidence="3 4">DSM 24997</strain>
    </source>
</reference>
<dbReference type="PANTHER" id="PTHR43798:SF31">
    <property type="entry name" value="AB HYDROLASE SUPERFAMILY PROTEIN YCLE"/>
    <property type="match status" value="1"/>
</dbReference>
<protein>
    <recommendedName>
        <fullName evidence="2">AB hydrolase-1 domain-containing protein</fullName>
    </recommendedName>
</protein>
<dbReference type="KEGG" id="pbj:VN24_09135"/>
<dbReference type="GO" id="GO:0016787">
    <property type="term" value="F:hydrolase activity"/>
    <property type="evidence" value="ECO:0007669"/>
    <property type="project" value="UniProtKB-KW"/>
</dbReference>
<keyword evidence="1" id="KW-0378">Hydrolase</keyword>
<evidence type="ECO:0000256" key="1">
    <source>
        <dbReference type="ARBA" id="ARBA00022801"/>
    </source>
</evidence>
<evidence type="ECO:0000313" key="4">
    <source>
        <dbReference type="Proteomes" id="UP000032633"/>
    </source>
</evidence>
<gene>
    <name evidence="3" type="ORF">VN24_09135</name>
</gene>
<dbReference type="Proteomes" id="UP000032633">
    <property type="component" value="Chromosome"/>
</dbReference>
<dbReference type="Gene3D" id="3.40.50.1820">
    <property type="entry name" value="alpha/beta hydrolase"/>
    <property type="match status" value="1"/>
</dbReference>
<dbReference type="AlphaFoldDB" id="A0A0D5NIH9"/>
<dbReference type="OrthoDB" id="9773293at2"/>
<dbReference type="InterPro" id="IPR029058">
    <property type="entry name" value="AB_hydrolase_fold"/>
</dbReference>
<dbReference type="InterPro" id="IPR000073">
    <property type="entry name" value="AB_hydrolase_1"/>
</dbReference>
<dbReference type="HOGENOM" id="CLU_020336_12_2_9"/>
<reference evidence="4" key="2">
    <citation type="submission" date="2015-03" db="EMBL/GenBank/DDBJ databases">
        <title>Genome sequence of Paenibacillus beijingensis strain DSM 24997T.</title>
        <authorList>
            <person name="Kwak Y."/>
            <person name="Shin J.-H."/>
        </authorList>
    </citation>
    <scope>NUCLEOTIDE SEQUENCE [LARGE SCALE GENOMIC DNA]</scope>
    <source>
        <strain evidence="4">DSM 24997</strain>
    </source>
</reference>
<sequence length="289" mass="30890">MSSSGGTMLWLTGWSMPDAVFDGLRMMLPDFRHLSADLGSATSPEEITARAEQAALAARHAPALGETTVRHAHVLSDAASRIALASDETADSAAPALDKPAALRGPLLIAGWSLGGLLALRLAAQGLADGLVLLAATARFVRPKHETDRGWPDGYVRRMSAALAGDRQAVETQFRSILFTDAECESGLDASLPAAGSWTTPALLAGLDLLRREEQLTRLPEIDCPVLLVHGTDDKVCPFGAAQEMGELLPQAELIAAEGCGHVPFLGREAQTAEAVRRWWHNERRRQHG</sequence>
<proteinExistence type="predicted"/>
<name>A0A0D5NIH9_9BACL</name>
<dbReference type="PATRIC" id="fig|1126833.4.peg.2021"/>
<feature type="domain" description="AB hydrolase-1" evidence="2">
    <location>
        <begin position="83"/>
        <end position="275"/>
    </location>
</feature>
<dbReference type="Pfam" id="PF12697">
    <property type="entry name" value="Abhydrolase_6"/>
    <property type="match status" value="1"/>
</dbReference>
<dbReference type="RefSeq" id="WP_045670151.1">
    <property type="nucleotide sequence ID" value="NZ_CP011058.1"/>
</dbReference>
<dbReference type="PANTHER" id="PTHR43798">
    <property type="entry name" value="MONOACYLGLYCEROL LIPASE"/>
    <property type="match status" value="1"/>
</dbReference>
<organism evidence="3 4">
    <name type="scientific">Paenibacillus beijingensis</name>
    <dbReference type="NCBI Taxonomy" id="1126833"/>
    <lineage>
        <taxon>Bacteria</taxon>
        <taxon>Bacillati</taxon>
        <taxon>Bacillota</taxon>
        <taxon>Bacilli</taxon>
        <taxon>Bacillales</taxon>
        <taxon>Paenibacillaceae</taxon>
        <taxon>Paenibacillus</taxon>
    </lineage>
</organism>
<dbReference type="SUPFAM" id="SSF53474">
    <property type="entry name" value="alpha/beta-Hydrolases"/>
    <property type="match status" value="1"/>
</dbReference>
<dbReference type="GO" id="GO:0016020">
    <property type="term" value="C:membrane"/>
    <property type="evidence" value="ECO:0007669"/>
    <property type="project" value="TreeGrafter"/>
</dbReference>
<dbReference type="InterPro" id="IPR050266">
    <property type="entry name" value="AB_hydrolase_sf"/>
</dbReference>